<dbReference type="Proteomes" id="UP000887581">
    <property type="component" value="Unplaced"/>
</dbReference>
<protein>
    <submittedName>
        <fullName evidence="2">Uncharacterized protein</fullName>
    </submittedName>
</protein>
<sequence>MCLLSLITTVAASLLLLYIGISGTAVFPDTATLLARKSADGKSLGFVEPLNLASFNGFNVDIPSNSNIHNRFRFHISGRLIRLQGLTSITWHLVWSDALISHELSNCISLVSDTARCFSCMSRLYEAVWPALSSIYKRPKNFTDLCNDNDLDPQHVPFTYCPTICIRMWEEPTVAGIFLPSNW</sequence>
<organism evidence="1 2">
    <name type="scientific">Setaria digitata</name>
    <dbReference type="NCBI Taxonomy" id="48799"/>
    <lineage>
        <taxon>Eukaryota</taxon>
        <taxon>Metazoa</taxon>
        <taxon>Ecdysozoa</taxon>
        <taxon>Nematoda</taxon>
        <taxon>Chromadorea</taxon>
        <taxon>Rhabditida</taxon>
        <taxon>Spirurina</taxon>
        <taxon>Spiruromorpha</taxon>
        <taxon>Filarioidea</taxon>
        <taxon>Setariidae</taxon>
        <taxon>Setaria</taxon>
    </lineage>
</organism>
<reference evidence="2" key="1">
    <citation type="submission" date="2022-11" db="UniProtKB">
        <authorList>
            <consortium name="WormBaseParasite"/>
        </authorList>
    </citation>
    <scope>IDENTIFICATION</scope>
</reference>
<dbReference type="GO" id="GO:1990834">
    <property type="term" value="P:response to odorant"/>
    <property type="evidence" value="ECO:0007669"/>
    <property type="project" value="TreeGrafter"/>
</dbReference>
<dbReference type="WBParaSite" id="sdigi.contig2.g349.t1">
    <property type="protein sequence ID" value="sdigi.contig2.g349.t1"/>
    <property type="gene ID" value="sdigi.contig2.g349"/>
</dbReference>
<dbReference type="Pfam" id="PF06579">
    <property type="entry name" value="Ly-6_related"/>
    <property type="match status" value="1"/>
</dbReference>
<dbReference type="PANTHER" id="PTHR34722">
    <property type="entry name" value="HOMOLOG OF ODR-2 (TWO)-RELATED"/>
    <property type="match status" value="1"/>
</dbReference>
<dbReference type="AlphaFoldDB" id="A0A915PNK3"/>
<proteinExistence type="predicted"/>
<dbReference type="GO" id="GO:0030424">
    <property type="term" value="C:axon"/>
    <property type="evidence" value="ECO:0007669"/>
    <property type="project" value="TreeGrafter"/>
</dbReference>
<dbReference type="GO" id="GO:0043025">
    <property type="term" value="C:neuronal cell body"/>
    <property type="evidence" value="ECO:0007669"/>
    <property type="project" value="TreeGrafter"/>
</dbReference>
<accession>A0A915PNK3</accession>
<dbReference type="GO" id="GO:0042048">
    <property type="term" value="P:olfactory behavior"/>
    <property type="evidence" value="ECO:0007669"/>
    <property type="project" value="TreeGrafter"/>
</dbReference>
<evidence type="ECO:0000313" key="2">
    <source>
        <dbReference type="WBParaSite" id="sdigi.contig2.g349.t1"/>
    </source>
</evidence>
<keyword evidence="1" id="KW-1185">Reference proteome</keyword>
<dbReference type="PANTHER" id="PTHR34722:SF1">
    <property type="entry name" value="HOMOLOG OF ODR-2 (TWO)"/>
    <property type="match status" value="1"/>
</dbReference>
<name>A0A915PNK3_9BILA</name>
<dbReference type="InterPro" id="IPR010558">
    <property type="entry name" value="Ly-6-related"/>
</dbReference>
<evidence type="ECO:0000313" key="1">
    <source>
        <dbReference type="Proteomes" id="UP000887581"/>
    </source>
</evidence>